<dbReference type="GO" id="GO:0016810">
    <property type="term" value="F:hydrolase activity, acting on carbon-nitrogen (but not peptide) bonds"/>
    <property type="evidence" value="ECO:0007669"/>
    <property type="project" value="InterPro"/>
</dbReference>
<dbReference type="InterPro" id="IPR011330">
    <property type="entry name" value="Glyco_hydro/deAcase_b/a-brl"/>
</dbReference>
<feature type="domain" description="NodB homology" evidence="1">
    <location>
        <begin position="42"/>
        <end position="142"/>
    </location>
</feature>
<sequence length="272" mass="31981">MKPLILTIDLEWYYNGNEQGKTTDFSAKSLSSRCQYDQHQIEKSTLTILKILKKYRQKITFFVVAELDQVYPKIIPQILYQGHEIALHSYRHDEARTANALEKDLTASQPFQKKYGCIGFRSPRIKMSKKQLKVIKKFGYQYDSSVYGTTIFDFAGLKILPVSVLPFTKKQLQKIPSNLDFALLKKCIPFGSGMLTGLLQKNSRWLIGQYWRGYHQPACLFLHSWQINKPYYPAKFLLKSPFMIPYSFECRDLLEFFCRYYRLLRARDYLGK</sequence>
<dbReference type="Pfam" id="PF01522">
    <property type="entry name" value="Polysacc_deac_1"/>
    <property type="match status" value="1"/>
</dbReference>
<dbReference type="SUPFAM" id="SSF88713">
    <property type="entry name" value="Glycoside hydrolase/deacetylase"/>
    <property type="match status" value="1"/>
</dbReference>
<dbReference type="PANTHER" id="PTHR47561:SF1">
    <property type="entry name" value="POLYSACCHARIDE DEACETYLASE FAMILY PROTEIN (AFU_ORTHOLOGUE AFUA_6G05030)"/>
    <property type="match status" value="1"/>
</dbReference>
<dbReference type="GO" id="GO:0005975">
    <property type="term" value="P:carbohydrate metabolic process"/>
    <property type="evidence" value="ECO:0007669"/>
    <property type="project" value="InterPro"/>
</dbReference>
<accession>A0A2M6XBM1</accession>
<evidence type="ECO:0000313" key="2">
    <source>
        <dbReference type="EMBL" id="PIU02398.1"/>
    </source>
</evidence>
<dbReference type="EMBL" id="PEZK01000007">
    <property type="protein sequence ID" value="PIU02398.1"/>
    <property type="molecule type" value="Genomic_DNA"/>
</dbReference>
<dbReference type="PANTHER" id="PTHR47561">
    <property type="entry name" value="POLYSACCHARIDE DEACETYLASE FAMILY PROTEIN (AFU_ORTHOLOGUE AFUA_6G05030)"/>
    <property type="match status" value="1"/>
</dbReference>
<organism evidence="2 3">
    <name type="scientific">Candidatus Shapirobacteria bacterium CG09_land_8_20_14_0_10_49_15</name>
    <dbReference type="NCBI Taxonomy" id="1974482"/>
    <lineage>
        <taxon>Bacteria</taxon>
        <taxon>Candidatus Shapironibacteriota</taxon>
    </lineage>
</organism>
<evidence type="ECO:0000313" key="3">
    <source>
        <dbReference type="Proteomes" id="UP000231214"/>
    </source>
</evidence>
<protein>
    <recommendedName>
        <fullName evidence="1">NodB homology domain-containing protein</fullName>
    </recommendedName>
</protein>
<proteinExistence type="predicted"/>
<gene>
    <name evidence="2" type="ORF">COT66_00360</name>
</gene>
<comment type="caution">
    <text evidence="2">The sequence shown here is derived from an EMBL/GenBank/DDBJ whole genome shotgun (WGS) entry which is preliminary data.</text>
</comment>
<dbReference type="AlphaFoldDB" id="A0A2M6XBM1"/>
<dbReference type="Proteomes" id="UP000231214">
    <property type="component" value="Unassembled WGS sequence"/>
</dbReference>
<name>A0A2M6XBM1_9BACT</name>
<dbReference type="Gene3D" id="3.20.20.370">
    <property type="entry name" value="Glycoside hydrolase/deacetylase"/>
    <property type="match status" value="1"/>
</dbReference>
<dbReference type="InterPro" id="IPR002509">
    <property type="entry name" value="NODB_dom"/>
</dbReference>
<reference evidence="3" key="1">
    <citation type="submission" date="2017-09" db="EMBL/GenBank/DDBJ databases">
        <title>Depth-based differentiation of microbial function through sediment-hosted aquifers and enrichment of novel symbionts in the deep terrestrial subsurface.</title>
        <authorList>
            <person name="Probst A.J."/>
            <person name="Ladd B."/>
            <person name="Jarett J.K."/>
            <person name="Geller-Mcgrath D.E."/>
            <person name="Sieber C.M.K."/>
            <person name="Emerson J.B."/>
            <person name="Anantharaman K."/>
            <person name="Thomas B.C."/>
            <person name="Malmstrom R."/>
            <person name="Stieglmeier M."/>
            <person name="Klingl A."/>
            <person name="Woyke T."/>
            <person name="Ryan C.M."/>
            <person name="Banfield J.F."/>
        </authorList>
    </citation>
    <scope>NUCLEOTIDE SEQUENCE [LARGE SCALE GENOMIC DNA]</scope>
</reference>
<evidence type="ECO:0000259" key="1">
    <source>
        <dbReference type="Pfam" id="PF01522"/>
    </source>
</evidence>